<keyword evidence="3" id="KW-1185">Reference proteome</keyword>
<dbReference type="EMBL" id="AUBJ02000001">
    <property type="protein sequence ID" value="MCP2330256.1"/>
    <property type="molecule type" value="Genomic_DNA"/>
</dbReference>
<comment type="caution">
    <text evidence="2">The sequence shown here is derived from an EMBL/GenBank/DDBJ whole genome shotgun (WGS) entry which is preliminary data.</text>
</comment>
<dbReference type="RefSeq" id="WP_245588736.1">
    <property type="nucleotide sequence ID" value="NZ_AUBJ02000001.1"/>
</dbReference>
<proteinExistence type="predicted"/>
<reference evidence="2 3" key="1">
    <citation type="submission" date="2022-06" db="EMBL/GenBank/DDBJ databases">
        <title>Genomic Encyclopedia of Type Strains, Phase I: the one thousand microbial genomes (KMG-I) project.</title>
        <authorList>
            <person name="Kyrpides N."/>
        </authorList>
    </citation>
    <scope>NUCLEOTIDE SEQUENCE [LARGE SCALE GENOMIC DNA]</scope>
    <source>
        <strain evidence="2 3">DSM 43889</strain>
    </source>
</reference>
<sequence>MSGAASDEPDGRSRPVGDDAAGTTRRRRPASGPVGDRIRAGLRAVAEFHEAWFTARWRSTLRREARDQQDTMRALMLLDTLGVDSPVAYETLELVPFLLADMHEWHVRMGRDEYDGPGGCC</sequence>
<organism evidence="2 3">
    <name type="scientific">Actinoalloteichus caeruleus DSM 43889</name>
    <dbReference type="NCBI Taxonomy" id="1120930"/>
    <lineage>
        <taxon>Bacteria</taxon>
        <taxon>Bacillati</taxon>
        <taxon>Actinomycetota</taxon>
        <taxon>Actinomycetes</taxon>
        <taxon>Pseudonocardiales</taxon>
        <taxon>Pseudonocardiaceae</taxon>
        <taxon>Actinoalloteichus</taxon>
        <taxon>Actinoalloteichus cyanogriseus</taxon>
    </lineage>
</organism>
<dbReference type="InterPro" id="IPR058303">
    <property type="entry name" value="DUF7990"/>
</dbReference>
<evidence type="ECO:0000256" key="1">
    <source>
        <dbReference type="SAM" id="MobiDB-lite"/>
    </source>
</evidence>
<protein>
    <recommendedName>
        <fullName evidence="4">DNA helicase</fullName>
    </recommendedName>
</protein>
<feature type="region of interest" description="Disordered" evidence="1">
    <location>
        <begin position="1"/>
        <end position="36"/>
    </location>
</feature>
<accession>A0ABT1JDQ1</accession>
<dbReference type="NCBIfam" id="NF041419">
    <property type="entry name" value="CC_star_Cory"/>
    <property type="match status" value="1"/>
</dbReference>
<evidence type="ECO:0000313" key="2">
    <source>
        <dbReference type="EMBL" id="MCP2330256.1"/>
    </source>
</evidence>
<dbReference type="Proteomes" id="UP000791080">
    <property type="component" value="Unassembled WGS sequence"/>
</dbReference>
<gene>
    <name evidence="2" type="ORF">G443_000526</name>
</gene>
<dbReference type="InterPro" id="IPR047717">
    <property type="entry name" value="CC_star_Cory"/>
</dbReference>
<dbReference type="Pfam" id="PF25952">
    <property type="entry name" value="DUF7990"/>
    <property type="match status" value="1"/>
</dbReference>
<name>A0ABT1JDQ1_ACTCY</name>
<evidence type="ECO:0000313" key="3">
    <source>
        <dbReference type="Proteomes" id="UP000791080"/>
    </source>
</evidence>
<evidence type="ECO:0008006" key="4">
    <source>
        <dbReference type="Google" id="ProtNLM"/>
    </source>
</evidence>